<keyword evidence="2" id="KW-1185">Reference proteome</keyword>
<dbReference type="Pfam" id="PF03392">
    <property type="entry name" value="OS-D"/>
    <property type="match status" value="1"/>
</dbReference>
<dbReference type="OrthoDB" id="7465061at2759"/>
<accession>A0A8S4SG05</accession>
<dbReference type="InterPro" id="IPR005055">
    <property type="entry name" value="A10/PebIII"/>
</dbReference>
<dbReference type="InterPro" id="IPR036682">
    <property type="entry name" value="OS_D_A10/PebIII_sf"/>
</dbReference>
<dbReference type="PANTHER" id="PTHR11257:SF13">
    <property type="entry name" value="GEO07322P1"/>
    <property type="match status" value="1"/>
</dbReference>
<evidence type="ECO:0000313" key="2">
    <source>
        <dbReference type="Proteomes" id="UP000838756"/>
    </source>
</evidence>
<dbReference type="PANTHER" id="PTHR11257">
    <property type="entry name" value="CHEMOSENSORY PROTEIN-RELATED"/>
    <property type="match status" value="1"/>
</dbReference>
<dbReference type="AlphaFoldDB" id="A0A8S4SG05"/>
<comment type="caution">
    <text evidence="1">The sequence shown here is derived from an EMBL/GenBank/DDBJ whole genome shotgun (WGS) entry which is preliminary data.</text>
</comment>
<organism evidence="1 2">
    <name type="scientific">Pararge aegeria aegeria</name>
    <dbReference type="NCBI Taxonomy" id="348720"/>
    <lineage>
        <taxon>Eukaryota</taxon>
        <taxon>Metazoa</taxon>
        <taxon>Ecdysozoa</taxon>
        <taxon>Arthropoda</taxon>
        <taxon>Hexapoda</taxon>
        <taxon>Insecta</taxon>
        <taxon>Pterygota</taxon>
        <taxon>Neoptera</taxon>
        <taxon>Endopterygota</taxon>
        <taxon>Lepidoptera</taxon>
        <taxon>Glossata</taxon>
        <taxon>Ditrysia</taxon>
        <taxon>Papilionoidea</taxon>
        <taxon>Nymphalidae</taxon>
        <taxon>Satyrinae</taxon>
        <taxon>Satyrini</taxon>
        <taxon>Parargina</taxon>
        <taxon>Pararge</taxon>
    </lineage>
</organism>
<reference evidence="1" key="1">
    <citation type="submission" date="2022-03" db="EMBL/GenBank/DDBJ databases">
        <authorList>
            <person name="Lindestad O."/>
        </authorList>
    </citation>
    <scope>NUCLEOTIDE SEQUENCE</scope>
</reference>
<gene>
    <name evidence="1" type="primary">jg6685</name>
    <name evidence="1" type="ORF">PAEG_LOCUS25581</name>
</gene>
<proteinExistence type="predicted"/>
<evidence type="ECO:0000313" key="1">
    <source>
        <dbReference type="EMBL" id="CAH2266985.1"/>
    </source>
</evidence>
<protein>
    <submittedName>
        <fullName evidence="1">Jg6685 protein</fullName>
    </submittedName>
</protein>
<dbReference type="Gene3D" id="1.10.2080.10">
    <property type="entry name" value="Insect odorant-binding protein A10/Ejaculatory bulb-specific protein 3"/>
    <property type="match status" value="1"/>
</dbReference>
<dbReference type="SUPFAM" id="SSF100910">
    <property type="entry name" value="Chemosensory protein Csp2"/>
    <property type="match status" value="1"/>
</dbReference>
<sequence>MDRMMASCFCKIFMMSIKHMIVLFLFTYVALINGAKISLETLDIEQLLSNEEQRKSAFACLMDQKPCGEMQGLRDTIPELIRTKCGDCSPKQKMKFDHISKVLLEAQPVIFNALVLKYSAKDNSYE</sequence>
<dbReference type="Proteomes" id="UP000838756">
    <property type="component" value="Unassembled WGS sequence"/>
</dbReference>
<name>A0A8S4SG05_9NEOP</name>
<dbReference type="EMBL" id="CAKXAJ010026337">
    <property type="protein sequence ID" value="CAH2266985.1"/>
    <property type="molecule type" value="Genomic_DNA"/>
</dbReference>